<proteinExistence type="predicted"/>
<dbReference type="AlphaFoldDB" id="A0A9Q4GTE9"/>
<name>A0A9Q4GTE9_MORMO</name>
<evidence type="ECO:0000313" key="2">
    <source>
        <dbReference type="Proteomes" id="UP001076655"/>
    </source>
</evidence>
<dbReference type="RefSeq" id="WP_260249355.1">
    <property type="nucleotide sequence ID" value="NZ_JALMEJ010000005.1"/>
</dbReference>
<accession>A0A9Q4GTE9</accession>
<evidence type="ECO:0000313" key="1">
    <source>
        <dbReference type="EMBL" id="MCY0791787.1"/>
    </source>
</evidence>
<organism evidence="1 2">
    <name type="scientific">Morganella morganii</name>
    <name type="common">Proteus morganii</name>
    <dbReference type="NCBI Taxonomy" id="582"/>
    <lineage>
        <taxon>Bacteria</taxon>
        <taxon>Pseudomonadati</taxon>
        <taxon>Pseudomonadota</taxon>
        <taxon>Gammaproteobacteria</taxon>
        <taxon>Enterobacterales</taxon>
        <taxon>Morganellaceae</taxon>
        <taxon>Morganella</taxon>
    </lineage>
</organism>
<dbReference type="Pfam" id="PF10127">
    <property type="entry name" value="RlaP"/>
    <property type="match status" value="1"/>
</dbReference>
<gene>
    <name evidence="1" type="ORF">N0392_19140</name>
</gene>
<dbReference type="PANTHER" id="PTHR34817:SF2">
    <property type="entry name" value="NUCLEOTIDYLTRANSFERASE"/>
    <property type="match status" value="1"/>
</dbReference>
<protein>
    <submittedName>
        <fullName evidence="1">Nucleotidyltransferase domain-containing protein</fullName>
    </submittedName>
</protein>
<sequence>MTEKYDAAVSAAMRERIKETLAQIEKTHRVKVLYACESGSRGWGFASPDSDYDVRFIYVHQPDWYLALDKKRDVIEKPIDDELDVAGWELSKALRLLRNSNPALIEWLSSPVVYYQDDAFTREIKALAEQFYSVRKARYHYLSMAKRNTQEHLLAEQIRLKKYFYVLRPVMALCWIAAGKGLPPMAFDALVAGTITDADVLAEIEELLILKKSSGESHYGTRRPAVDRLIQDVLNEADRPLPEVPYYHDSRLLDRFLMKTVTAYADTSYKEHARA</sequence>
<reference evidence="1" key="1">
    <citation type="submission" date="2022-08" db="EMBL/GenBank/DDBJ databases">
        <authorList>
            <person name="Dale J.L."/>
        </authorList>
    </citation>
    <scope>NUCLEOTIDE SEQUENCE</scope>
    <source>
        <strain evidence="1">2022EL-00758</strain>
    </source>
</reference>
<dbReference type="EMBL" id="JAPNMI010000014">
    <property type="protein sequence ID" value="MCY0791787.1"/>
    <property type="molecule type" value="Genomic_DNA"/>
</dbReference>
<comment type="caution">
    <text evidence="1">The sequence shown here is derived from an EMBL/GenBank/DDBJ whole genome shotgun (WGS) entry which is preliminary data.</text>
</comment>
<dbReference type="InterPro" id="IPR018775">
    <property type="entry name" value="RlaP"/>
</dbReference>
<dbReference type="Proteomes" id="UP001076655">
    <property type="component" value="Unassembled WGS sequence"/>
</dbReference>
<dbReference type="PANTHER" id="PTHR34817">
    <property type="entry name" value="NUCLEOTIDYLTRANSFERASE"/>
    <property type="match status" value="1"/>
</dbReference>